<dbReference type="InterPro" id="IPR011335">
    <property type="entry name" value="Restrct_endonuc-II-like"/>
</dbReference>
<organism evidence="3 4">
    <name type="scientific">Neosynechococcus sphagnicola sy1</name>
    <dbReference type="NCBI Taxonomy" id="1497020"/>
    <lineage>
        <taxon>Bacteria</taxon>
        <taxon>Bacillati</taxon>
        <taxon>Cyanobacteriota</taxon>
        <taxon>Cyanophyceae</taxon>
        <taxon>Neosynechococcales</taxon>
        <taxon>Neosynechococcaceae</taxon>
        <taxon>Neosynechococcus</taxon>
    </lineage>
</organism>
<dbReference type="EMBL" id="JJML01000029">
    <property type="protein sequence ID" value="KGF72306.1"/>
    <property type="molecule type" value="Genomic_DNA"/>
</dbReference>
<dbReference type="SUPFAM" id="SSF52980">
    <property type="entry name" value="Restriction endonuclease-like"/>
    <property type="match status" value="1"/>
</dbReference>
<dbReference type="PANTHER" id="PTHR34039:SF1">
    <property type="entry name" value="UPF0102 PROTEIN YRAN"/>
    <property type="match status" value="1"/>
</dbReference>
<keyword evidence="4" id="KW-1185">Reference proteome</keyword>
<protein>
    <recommendedName>
        <fullName evidence="2">UPF0102 protein DO97_09335</fullName>
    </recommendedName>
</protein>
<dbReference type="HAMAP" id="MF_00048">
    <property type="entry name" value="UPF0102"/>
    <property type="match status" value="1"/>
</dbReference>
<accession>A0A098TJH5</accession>
<name>A0A098TJH5_9CYAN</name>
<gene>
    <name evidence="3" type="ORF">DO97_09335</name>
</gene>
<comment type="caution">
    <text evidence="3">The sequence shown here is derived from an EMBL/GenBank/DDBJ whole genome shotgun (WGS) entry which is preliminary data.</text>
</comment>
<dbReference type="NCBIfam" id="TIGR00252">
    <property type="entry name" value="YraN family protein"/>
    <property type="match status" value="1"/>
</dbReference>
<dbReference type="GO" id="GO:0003676">
    <property type="term" value="F:nucleic acid binding"/>
    <property type="evidence" value="ECO:0007669"/>
    <property type="project" value="InterPro"/>
</dbReference>
<evidence type="ECO:0000256" key="2">
    <source>
        <dbReference type="HAMAP-Rule" id="MF_00048"/>
    </source>
</evidence>
<dbReference type="Gene3D" id="3.40.1350.10">
    <property type="match status" value="1"/>
</dbReference>
<dbReference type="Proteomes" id="UP000030170">
    <property type="component" value="Unassembled WGS sequence"/>
</dbReference>
<dbReference type="AlphaFoldDB" id="A0A098TJH5"/>
<dbReference type="InterPro" id="IPR003509">
    <property type="entry name" value="UPF0102_YraN-like"/>
</dbReference>
<evidence type="ECO:0000313" key="4">
    <source>
        <dbReference type="Proteomes" id="UP000030170"/>
    </source>
</evidence>
<reference evidence="3 4" key="1">
    <citation type="journal article" date="2014" name="Mol. Ecol.">
        <title>Evolution of Synechococcus.</title>
        <authorList>
            <person name="Dvorak P."/>
            <person name="Casamatta D."/>
            <person name="Hasler P."/>
            <person name="Poulickova A."/>
            <person name="Ondrej V."/>
            <person name="Sanges R."/>
        </authorList>
    </citation>
    <scope>NUCLEOTIDE SEQUENCE [LARGE SCALE GENOMIC DNA]</scope>
    <source>
        <strain evidence="3 4">CAUP A 1101</strain>
    </source>
</reference>
<dbReference type="InterPro" id="IPR011856">
    <property type="entry name" value="tRNA_endonuc-like_dom_sf"/>
</dbReference>
<comment type="similarity">
    <text evidence="1 2">Belongs to the UPF0102 family.</text>
</comment>
<dbReference type="RefSeq" id="WP_036534080.1">
    <property type="nucleotide sequence ID" value="NZ_JJML01000029.1"/>
</dbReference>
<sequence length="150" mass="17044">MGNRNSYYPDIGAQGEDFVAQWLEAQGWLILYRRWRCRWGELDLVAHYRGEEVQTPRAAALAFVEVKTRSASNWDADGLLAITAAKQAKLWQAARQFLAEHPYLSDLPCRFDVALVRCQRPVKDLRPGTPVPPSQFQLHEYIPGAFDNGA</sequence>
<evidence type="ECO:0000256" key="1">
    <source>
        <dbReference type="ARBA" id="ARBA00006738"/>
    </source>
</evidence>
<dbReference type="PANTHER" id="PTHR34039">
    <property type="entry name" value="UPF0102 PROTEIN YRAN"/>
    <property type="match status" value="1"/>
</dbReference>
<dbReference type="Pfam" id="PF02021">
    <property type="entry name" value="UPF0102"/>
    <property type="match status" value="1"/>
</dbReference>
<evidence type="ECO:0000313" key="3">
    <source>
        <dbReference type="EMBL" id="KGF72306.1"/>
    </source>
</evidence>
<proteinExistence type="inferred from homology"/>
<dbReference type="STRING" id="1497020.DO97_09335"/>